<protein>
    <recommendedName>
        <fullName evidence="5">Anaphase-promoting complex, subunit CDC26</fullName>
    </recommendedName>
</protein>
<dbReference type="Pfam" id="PF10471">
    <property type="entry name" value="ANAPC_CDC26"/>
    <property type="match status" value="1"/>
</dbReference>
<dbReference type="AlphaFoldDB" id="A0A318ZGL1"/>
<proteinExistence type="predicted"/>
<dbReference type="OrthoDB" id="5302254at2759"/>
<keyword evidence="1" id="KW-0833">Ubl conjugation pathway</keyword>
<feature type="region of interest" description="Disordered" evidence="2">
    <location>
        <begin position="30"/>
        <end position="75"/>
    </location>
</feature>
<evidence type="ECO:0000256" key="1">
    <source>
        <dbReference type="ARBA" id="ARBA00022786"/>
    </source>
</evidence>
<evidence type="ECO:0008006" key="5">
    <source>
        <dbReference type="Google" id="ProtNLM"/>
    </source>
</evidence>
<evidence type="ECO:0000256" key="2">
    <source>
        <dbReference type="SAM" id="MobiDB-lite"/>
    </source>
</evidence>
<organism evidence="3 4">
    <name type="scientific">Aspergillus saccharolyticus JOP 1030-1</name>
    <dbReference type="NCBI Taxonomy" id="1450539"/>
    <lineage>
        <taxon>Eukaryota</taxon>
        <taxon>Fungi</taxon>
        <taxon>Dikarya</taxon>
        <taxon>Ascomycota</taxon>
        <taxon>Pezizomycotina</taxon>
        <taxon>Eurotiomycetes</taxon>
        <taxon>Eurotiomycetidae</taxon>
        <taxon>Eurotiales</taxon>
        <taxon>Aspergillaceae</taxon>
        <taxon>Aspergillus</taxon>
        <taxon>Aspergillus subgen. Circumdati</taxon>
    </lineage>
</organism>
<evidence type="ECO:0000313" key="3">
    <source>
        <dbReference type="EMBL" id="PYH46696.1"/>
    </source>
</evidence>
<name>A0A318ZGL1_9EURO</name>
<dbReference type="EMBL" id="KZ821227">
    <property type="protein sequence ID" value="PYH46696.1"/>
    <property type="molecule type" value="Genomic_DNA"/>
</dbReference>
<dbReference type="GeneID" id="37072975"/>
<reference evidence="3 4" key="1">
    <citation type="submission" date="2016-12" db="EMBL/GenBank/DDBJ databases">
        <title>The genomes of Aspergillus section Nigri reveals drivers in fungal speciation.</title>
        <authorList>
            <consortium name="DOE Joint Genome Institute"/>
            <person name="Vesth T.C."/>
            <person name="Nybo J."/>
            <person name="Theobald S."/>
            <person name="Brandl J."/>
            <person name="Frisvad J.C."/>
            <person name="Nielsen K.F."/>
            <person name="Lyhne E.K."/>
            <person name="Kogle M.E."/>
            <person name="Kuo A."/>
            <person name="Riley R."/>
            <person name="Clum A."/>
            <person name="Nolan M."/>
            <person name="Lipzen A."/>
            <person name="Salamov A."/>
            <person name="Henrissat B."/>
            <person name="Wiebenga A."/>
            <person name="De Vries R.P."/>
            <person name="Grigoriev I.V."/>
            <person name="Mortensen U.H."/>
            <person name="Andersen M.R."/>
            <person name="Baker S.E."/>
        </authorList>
    </citation>
    <scope>NUCLEOTIDE SEQUENCE [LARGE SCALE GENOMIC DNA]</scope>
    <source>
        <strain evidence="3 4">JOP 1030-1</strain>
    </source>
</reference>
<dbReference type="InterPro" id="IPR018860">
    <property type="entry name" value="APC_suCDC26"/>
</dbReference>
<dbReference type="GO" id="GO:0005680">
    <property type="term" value="C:anaphase-promoting complex"/>
    <property type="evidence" value="ECO:0007669"/>
    <property type="project" value="InterPro"/>
</dbReference>
<feature type="compositionally biased region" description="Basic and acidic residues" evidence="2">
    <location>
        <begin position="49"/>
        <end position="75"/>
    </location>
</feature>
<dbReference type="Proteomes" id="UP000248349">
    <property type="component" value="Unassembled WGS sequence"/>
</dbReference>
<accession>A0A318ZGL1</accession>
<sequence length="75" mass="8522">MLRRKPTAIAVTSEDLAAFEQARLCKLTQRNGNEPHATENYPVNFDPSDELKPLPGDKAKIIRSREERIGVSRHH</sequence>
<dbReference type="RefSeq" id="XP_025432678.1">
    <property type="nucleotide sequence ID" value="XM_025571747.1"/>
</dbReference>
<gene>
    <name evidence="3" type="ORF">BP01DRAFT_293924</name>
</gene>
<keyword evidence="4" id="KW-1185">Reference proteome</keyword>
<evidence type="ECO:0000313" key="4">
    <source>
        <dbReference type="Proteomes" id="UP000248349"/>
    </source>
</evidence>
<dbReference type="GO" id="GO:0031145">
    <property type="term" value="P:anaphase-promoting complex-dependent catabolic process"/>
    <property type="evidence" value="ECO:0007669"/>
    <property type="project" value="InterPro"/>
</dbReference>